<evidence type="ECO:0000259" key="1">
    <source>
        <dbReference type="Pfam" id="PF11716"/>
    </source>
</evidence>
<dbReference type="SUPFAM" id="SSF109854">
    <property type="entry name" value="DinB/YfiT-like putative metalloenzymes"/>
    <property type="match status" value="1"/>
</dbReference>
<dbReference type="GO" id="GO:0046872">
    <property type="term" value="F:metal ion binding"/>
    <property type="evidence" value="ECO:0007669"/>
    <property type="project" value="InterPro"/>
</dbReference>
<gene>
    <name evidence="2" type="ORF">EUA06_20770</name>
</gene>
<reference evidence="2 3" key="1">
    <citation type="submission" date="2019-01" db="EMBL/GenBank/DDBJ databases">
        <title>Novel species of Nocardioides.</title>
        <authorList>
            <person name="Liu Q."/>
            <person name="Xin Y.-H."/>
        </authorList>
    </citation>
    <scope>NUCLEOTIDE SEQUENCE [LARGE SCALE GENOMIC DNA]</scope>
    <source>
        <strain evidence="2 3">HLT3-15</strain>
    </source>
</reference>
<accession>A0A4Q2RJ32</accession>
<keyword evidence="2" id="KW-0413">Isomerase</keyword>
<organism evidence="2 3">
    <name type="scientific">Nocardioides glacieisoli</name>
    <dbReference type="NCBI Taxonomy" id="1168730"/>
    <lineage>
        <taxon>Bacteria</taxon>
        <taxon>Bacillati</taxon>
        <taxon>Actinomycetota</taxon>
        <taxon>Actinomycetes</taxon>
        <taxon>Propionibacteriales</taxon>
        <taxon>Nocardioidaceae</taxon>
        <taxon>Nocardioides</taxon>
    </lineage>
</organism>
<proteinExistence type="predicted"/>
<dbReference type="EMBL" id="SDWS01000013">
    <property type="protein sequence ID" value="RYB88567.1"/>
    <property type="molecule type" value="Genomic_DNA"/>
</dbReference>
<dbReference type="GO" id="GO:0016853">
    <property type="term" value="F:isomerase activity"/>
    <property type="evidence" value="ECO:0007669"/>
    <property type="project" value="UniProtKB-KW"/>
</dbReference>
<dbReference type="NCBIfam" id="TIGR03083">
    <property type="entry name" value="maleylpyruvate isomerase family mycothiol-dependent enzyme"/>
    <property type="match status" value="1"/>
</dbReference>
<protein>
    <submittedName>
        <fullName evidence="2">Maleylpyruvate isomerase family mycothiol-dependent enzyme</fullName>
    </submittedName>
</protein>
<dbReference type="Pfam" id="PF11716">
    <property type="entry name" value="MDMPI_N"/>
    <property type="match status" value="1"/>
</dbReference>
<sequence length="207" mass="22484">MGDNFDLIARERRALADLLATLTPEQWTAPSLCGAWTVKDVAAHLLVGPTAGLPEFTWAMFRARGRFHIANQVMVRNRSALAADELVQLLRDHAESRFTPPGMDWRVPLTDVLIHREDIAVPLGLPQDRPVELWHYALDLLVHPKSRKAFGVPPLPAVTLSATDLDWSAGLGPEITGPSSAIGLALSGRPALADRLTGEGVPVLTQT</sequence>
<dbReference type="RefSeq" id="WP_129479348.1">
    <property type="nucleotide sequence ID" value="NZ_SDWS01000013.1"/>
</dbReference>
<keyword evidence="2" id="KW-0670">Pyruvate</keyword>
<dbReference type="InterPro" id="IPR024344">
    <property type="entry name" value="MDMPI_metal-binding"/>
</dbReference>
<keyword evidence="3" id="KW-1185">Reference proteome</keyword>
<dbReference type="OrthoDB" id="5178565at2"/>
<dbReference type="Gene3D" id="1.20.120.450">
    <property type="entry name" value="dinb family like domain"/>
    <property type="match status" value="1"/>
</dbReference>
<dbReference type="InterPro" id="IPR034660">
    <property type="entry name" value="DinB/YfiT-like"/>
</dbReference>
<name>A0A4Q2RJ32_9ACTN</name>
<evidence type="ECO:0000313" key="2">
    <source>
        <dbReference type="EMBL" id="RYB88567.1"/>
    </source>
</evidence>
<comment type="caution">
    <text evidence="2">The sequence shown here is derived from an EMBL/GenBank/DDBJ whole genome shotgun (WGS) entry which is preliminary data.</text>
</comment>
<dbReference type="Proteomes" id="UP000291838">
    <property type="component" value="Unassembled WGS sequence"/>
</dbReference>
<dbReference type="InterPro" id="IPR017517">
    <property type="entry name" value="Maleyloyr_isom"/>
</dbReference>
<dbReference type="AlphaFoldDB" id="A0A4Q2RJ32"/>
<feature type="domain" description="Mycothiol-dependent maleylpyruvate isomerase metal-binding" evidence="1">
    <location>
        <begin position="9"/>
        <end position="97"/>
    </location>
</feature>
<evidence type="ECO:0000313" key="3">
    <source>
        <dbReference type="Proteomes" id="UP000291838"/>
    </source>
</evidence>